<evidence type="ECO:0000313" key="3">
    <source>
        <dbReference type="Proteomes" id="UP001165121"/>
    </source>
</evidence>
<keyword evidence="3" id="KW-1185">Reference proteome</keyword>
<accession>A0A9W6YE25</accession>
<evidence type="ECO:0000313" key="2">
    <source>
        <dbReference type="EMBL" id="GMF60052.1"/>
    </source>
</evidence>
<comment type="caution">
    <text evidence="2">The sequence shown here is derived from an EMBL/GenBank/DDBJ whole genome shotgun (WGS) entry which is preliminary data.</text>
</comment>
<dbReference type="OrthoDB" id="10678175at2759"/>
<organism evidence="2 3">
    <name type="scientific">Phytophthora fragariaefolia</name>
    <dbReference type="NCBI Taxonomy" id="1490495"/>
    <lineage>
        <taxon>Eukaryota</taxon>
        <taxon>Sar</taxon>
        <taxon>Stramenopiles</taxon>
        <taxon>Oomycota</taxon>
        <taxon>Peronosporomycetes</taxon>
        <taxon>Peronosporales</taxon>
        <taxon>Peronosporaceae</taxon>
        <taxon>Phytophthora</taxon>
    </lineage>
</organism>
<evidence type="ECO:0000256" key="1">
    <source>
        <dbReference type="SAM" id="MobiDB-lite"/>
    </source>
</evidence>
<dbReference type="AlphaFoldDB" id="A0A9W6YE25"/>
<reference evidence="2" key="1">
    <citation type="submission" date="2023-04" db="EMBL/GenBank/DDBJ databases">
        <title>Phytophthora fragariaefolia NBRC 109709.</title>
        <authorList>
            <person name="Ichikawa N."/>
            <person name="Sato H."/>
            <person name="Tonouchi N."/>
        </authorList>
    </citation>
    <scope>NUCLEOTIDE SEQUENCE</scope>
    <source>
        <strain evidence="2">NBRC 109709</strain>
    </source>
</reference>
<gene>
    <name evidence="2" type="ORF">Pfra01_002605400</name>
</gene>
<proteinExistence type="predicted"/>
<name>A0A9W6YE25_9STRA</name>
<protein>
    <submittedName>
        <fullName evidence="2">Unnamed protein product</fullName>
    </submittedName>
</protein>
<dbReference type="Proteomes" id="UP001165121">
    <property type="component" value="Unassembled WGS sequence"/>
</dbReference>
<feature type="region of interest" description="Disordered" evidence="1">
    <location>
        <begin position="279"/>
        <end position="298"/>
    </location>
</feature>
<dbReference type="EMBL" id="BSXT01005217">
    <property type="protein sequence ID" value="GMF60052.1"/>
    <property type="molecule type" value="Genomic_DNA"/>
</dbReference>
<sequence length="333" mass="34543">MKRGASLLAPKSDTACLARFCVANRTNEPILNSLVLPLSLLSAFSFCRSTEAAKASWTNRMTAYRRWTKSTAFELNAVFSSVSLFTTGPDCVCCSLLFKVSTPGVDTVLLLAGLHAVRARVDTADMLVISACLFGFGKTGYPPPGGASVSAGVPRTTTGKICRKSANAMSASLSAQRLTDCTGVRAGTSCVAGSCTWPNGKACTWGSRAALAELLGGVAGRASVQHNACSVQPLGPALHSRWLDSRRSRCGYCGEPRVEAVPLTARSVQEFSDARAQAVADAPAAADSPSDASSARTPIPATDQANVQADLGPTAPAQARLDVLADLVSTADI</sequence>
<feature type="compositionally biased region" description="Low complexity" evidence="1">
    <location>
        <begin position="279"/>
        <end position="296"/>
    </location>
</feature>